<dbReference type="EMBL" id="CP053452">
    <property type="protein sequence ID" value="QJW98438.1"/>
    <property type="molecule type" value="Genomic_DNA"/>
</dbReference>
<keyword evidence="1" id="KW-0812">Transmembrane</keyword>
<gene>
    <name evidence="2" type="ORF">FTUN_6028</name>
</gene>
<organism evidence="2 3">
    <name type="scientific">Frigoriglobus tundricola</name>
    <dbReference type="NCBI Taxonomy" id="2774151"/>
    <lineage>
        <taxon>Bacteria</taxon>
        <taxon>Pseudomonadati</taxon>
        <taxon>Planctomycetota</taxon>
        <taxon>Planctomycetia</taxon>
        <taxon>Gemmatales</taxon>
        <taxon>Gemmataceae</taxon>
        <taxon>Frigoriglobus</taxon>
    </lineage>
</organism>
<evidence type="ECO:0000313" key="2">
    <source>
        <dbReference type="EMBL" id="QJW98438.1"/>
    </source>
</evidence>
<feature type="transmembrane region" description="Helical" evidence="1">
    <location>
        <begin position="47"/>
        <end position="69"/>
    </location>
</feature>
<proteinExistence type="predicted"/>
<dbReference type="KEGG" id="ftj:FTUN_6028"/>
<accession>A0A6M5YWY2</accession>
<dbReference type="RefSeq" id="WP_171473624.1">
    <property type="nucleotide sequence ID" value="NZ_CP053452.2"/>
</dbReference>
<dbReference type="Proteomes" id="UP000503447">
    <property type="component" value="Chromosome"/>
</dbReference>
<feature type="transmembrane region" description="Helical" evidence="1">
    <location>
        <begin position="75"/>
        <end position="94"/>
    </location>
</feature>
<evidence type="ECO:0000313" key="3">
    <source>
        <dbReference type="Proteomes" id="UP000503447"/>
    </source>
</evidence>
<feature type="transmembrane region" description="Helical" evidence="1">
    <location>
        <begin position="129"/>
        <end position="146"/>
    </location>
</feature>
<keyword evidence="3" id="KW-1185">Reference proteome</keyword>
<sequence>MSQPSSSNGGFLDDLRQGHDQFLFLCRILAFPVQLCVTRFGTWGPRYLDFSAVLGFFWPVVFLAFAGPYPVGEGVAVIRFWWATLALLLIHRIAGVRRRAKGYLCHSRYWGESWFARPSDPPASDRSDAREFLAVFGIAVLLAAAVSRPLGVLLLIGCVALLVTRLVVRQAVVARLREMEDARIESEFYFERFRERTDRE</sequence>
<name>A0A6M5YWY2_9BACT</name>
<protein>
    <submittedName>
        <fullName evidence="2">Uncharacterized protein</fullName>
    </submittedName>
</protein>
<feature type="transmembrane region" description="Helical" evidence="1">
    <location>
        <begin position="22"/>
        <end position="40"/>
    </location>
</feature>
<feature type="transmembrane region" description="Helical" evidence="1">
    <location>
        <begin position="152"/>
        <end position="168"/>
    </location>
</feature>
<keyword evidence="1" id="KW-0472">Membrane</keyword>
<evidence type="ECO:0000256" key="1">
    <source>
        <dbReference type="SAM" id="Phobius"/>
    </source>
</evidence>
<keyword evidence="1" id="KW-1133">Transmembrane helix</keyword>
<reference evidence="3" key="1">
    <citation type="submission" date="2020-05" db="EMBL/GenBank/DDBJ databases">
        <title>Frigoriglobus tundricola gen. nov., sp. nov., a psychrotolerant cellulolytic planctomycete of the family Gemmataceae with two divergent copies of 16S rRNA gene.</title>
        <authorList>
            <person name="Kulichevskaya I.S."/>
            <person name="Ivanova A.A."/>
            <person name="Naumoff D.G."/>
            <person name="Beletsky A.V."/>
            <person name="Rijpstra W.I.C."/>
            <person name="Sinninghe Damste J.S."/>
            <person name="Mardanov A.V."/>
            <person name="Ravin N.V."/>
            <person name="Dedysh S.N."/>
        </authorList>
    </citation>
    <scope>NUCLEOTIDE SEQUENCE [LARGE SCALE GENOMIC DNA]</scope>
    <source>
        <strain evidence="3">PL17</strain>
    </source>
</reference>
<dbReference type="AlphaFoldDB" id="A0A6M5YWY2"/>